<feature type="transmembrane region" description="Helical" evidence="1">
    <location>
        <begin position="206"/>
        <end position="231"/>
    </location>
</feature>
<reference evidence="3" key="1">
    <citation type="submission" date="2018-05" db="EMBL/GenBank/DDBJ databases">
        <authorList>
            <person name="Lanie J.A."/>
            <person name="Ng W.-L."/>
            <person name="Kazmierczak K.M."/>
            <person name="Andrzejewski T.M."/>
            <person name="Davidsen T.M."/>
            <person name="Wayne K.J."/>
            <person name="Tettelin H."/>
            <person name="Glass J.I."/>
            <person name="Rusch D."/>
            <person name="Podicherti R."/>
            <person name="Tsui H.-C.T."/>
            <person name="Winkler M.E."/>
        </authorList>
    </citation>
    <scope>NUCLEOTIDE SEQUENCE</scope>
</reference>
<feature type="transmembrane region" description="Helical" evidence="1">
    <location>
        <begin position="243"/>
        <end position="263"/>
    </location>
</feature>
<keyword evidence="1" id="KW-0812">Transmembrane</keyword>
<dbReference type="PANTHER" id="PTHR30590:SF2">
    <property type="entry name" value="INNER MEMBRANE PROTEIN"/>
    <property type="match status" value="1"/>
</dbReference>
<feature type="transmembrane region" description="Helical" evidence="1">
    <location>
        <begin position="354"/>
        <end position="376"/>
    </location>
</feature>
<name>A0A381U4G7_9ZZZZ</name>
<sequence>MNIIAFGLPYASYFNPIFDANLEGINLSTYIAMDIFVEGSMRGIFSMLFGAGFLLFITKPDADEDLVRGLYFRRTVLLILIGVFNAYILVWPGDILFTYGVAGLLLYVFRHYSAKKLALISGIIFAFLAILHTASHMGSRGLREEVLEIEALPASIELNEVQQQKLAEWDTFLDQQLFTPELVEQDLQIRKGGYIETFQFLVPFNLIIQTVGLVASGLWDALAMMLLGMAFMKWGIFNASRSMKFYLGMFVIGFGTGLPINYFEVNAFVSSGFEIYWEAASRPTYDLGRLLVAIGYIGLIMMICKSGVLHLLRSALASVGQMALTNYLSQSLICNAIFMGWGFNLLGELDRFQIYYVVLGVWLFQLIVSPIWLRYFRFGPAEWLWRSLTYKNKQQWRLQAD</sequence>
<feature type="domain" description="DUF418" evidence="2">
    <location>
        <begin position="231"/>
        <end position="391"/>
    </location>
</feature>
<evidence type="ECO:0000259" key="2">
    <source>
        <dbReference type="Pfam" id="PF04235"/>
    </source>
</evidence>
<dbReference type="EMBL" id="UINC01005645">
    <property type="protein sequence ID" value="SVA22641.1"/>
    <property type="molecule type" value="Genomic_DNA"/>
</dbReference>
<dbReference type="PANTHER" id="PTHR30590">
    <property type="entry name" value="INNER MEMBRANE PROTEIN"/>
    <property type="match status" value="1"/>
</dbReference>
<organism evidence="3">
    <name type="scientific">marine metagenome</name>
    <dbReference type="NCBI Taxonomy" id="408172"/>
    <lineage>
        <taxon>unclassified sequences</taxon>
        <taxon>metagenomes</taxon>
        <taxon>ecological metagenomes</taxon>
    </lineage>
</organism>
<dbReference type="InterPro" id="IPR052529">
    <property type="entry name" value="Bact_Transport_Assoc"/>
</dbReference>
<keyword evidence="1" id="KW-1133">Transmembrane helix</keyword>
<dbReference type="Pfam" id="PF04235">
    <property type="entry name" value="DUF418"/>
    <property type="match status" value="1"/>
</dbReference>
<feature type="transmembrane region" description="Helical" evidence="1">
    <location>
        <begin position="70"/>
        <end position="89"/>
    </location>
</feature>
<feature type="transmembrane region" description="Helical" evidence="1">
    <location>
        <begin position="40"/>
        <end position="58"/>
    </location>
</feature>
<feature type="transmembrane region" description="Helical" evidence="1">
    <location>
        <begin position="290"/>
        <end position="312"/>
    </location>
</feature>
<evidence type="ECO:0000256" key="1">
    <source>
        <dbReference type="SAM" id="Phobius"/>
    </source>
</evidence>
<feature type="transmembrane region" description="Helical" evidence="1">
    <location>
        <begin position="95"/>
        <end position="110"/>
    </location>
</feature>
<proteinExistence type="predicted"/>
<feature type="transmembrane region" description="Helical" evidence="1">
    <location>
        <begin position="324"/>
        <end position="342"/>
    </location>
</feature>
<feature type="transmembrane region" description="Helical" evidence="1">
    <location>
        <begin position="117"/>
        <end position="135"/>
    </location>
</feature>
<dbReference type="AlphaFoldDB" id="A0A381U4G7"/>
<gene>
    <name evidence="3" type="ORF">METZ01_LOCUS75495</name>
</gene>
<protein>
    <recommendedName>
        <fullName evidence="2">DUF418 domain-containing protein</fullName>
    </recommendedName>
</protein>
<evidence type="ECO:0000313" key="3">
    <source>
        <dbReference type="EMBL" id="SVA22641.1"/>
    </source>
</evidence>
<accession>A0A381U4G7</accession>
<dbReference type="InterPro" id="IPR007349">
    <property type="entry name" value="DUF418"/>
</dbReference>
<keyword evidence="1" id="KW-0472">Membrane</keyword>